<organism evidence="1">
    <name type="scientific">Vibrio vulnificus</name>
    <dbReference type="NCBI Taxonomy" id="672"/>
    <lineage>
        <taxon>Bacteria</taxon>
        <taxon>Pseudomonadati</taxon>
        <taxon>Pseudomonadota</taxon>
        <taxon>Gammaproteobacteria</taxon>
        <taxon>Vibrionales</taxon>
        <taxon>Vibrionaceae</taxon>
        <taxon>Vibrio</taxon>
    </lineage>
</organism>
<reference evidence="1" key="1">
    <citation type="journal article" date="2018" name="Genome Biol.">
        <title>SKESA: strategic k-mer extension for scrupulous assemblies.</title>
        <authorList>
            <person name="Souvorov A."/>
            <person name="Agarwala R."/>
            <person name="Lipman D.J."/>
        </authorList>
    </citation>
    <scope>NUCLEOTIDE SEQUENCE</scope>
    <source>
        <strain evidence="1">BCW_3452</strain>
    </source>
</reference>
<comment type="caution">
    <text evidence="1">The sequence shown here is derived from an EMBL/GenBank/DDBJ whole genome shotgun (WGS) entry which is preliminary data.</text>
</comment>
<dbReference type="Proteomes" id="UP000863257">
    <property type="component" value="Unassembled WGS sequence"/>
</dbReference>
<accession>A0A8H9N3K1</accession>
<gene>
    <name evidence="1" type="ORF">I7730_20295</name>
</gene>
<sequence length="194" mass="22089">MCISLAICDQQIDHIIGVVWNLVSPDQKLVRKFIENNSQFRRDELIRQINSEIQPDLSIYDCIDLLSKLNVEAVLCLRIVDSVPSYFVAWLGYIQQYTRLKIIILFSKNTVSLEKLEPIPCIQLPTLPKTEVIESCCNAVNELTGKRMQRSELDAAFSESKSLKEFTSIIQTATLYQCSVESLLLAHVRHPSST</sequence>
<protein>
    <submittedName>
        <fullName evidence="1">Uncharacterized protein</fullName>
    </submittedName>
</protein>
<dbReference type="EMBL" id="DACRBY010000031">
    <property type="protein sequence ID" value="HAS8542134.1"/>
    <property type="molecule type" value="Genomic_DNA"/>
</dbReference>
<reference evidence="1" key="2">
    <citation type="submission" date="2019-01" db="EMBL/GenBank/DDBJ databases">
        <authorList>
            <consortium name="NCBI Pathogen Detection Project"/>
        </authorList>
    </citation>
    <scope>NUCLEOTIDE SEQUENCE</scope>
    <source>
        <strain evidence="1">BCW_3452</strain>
    </source>
</reference>
<name>A0A8H9N3K1_VIBVL</name>
<dbReference type="AlphaFoldDB" id="A0A8H9N3K1"/>
<proteinExistence type="predicted"/>
<evidence type="ECO:0000313" key="1">
    <source>
        <dbReference type="EMBL" id="HAS8542134.1"/>
    </source>
</evidence>